<evidence type="ECO:0000313" key="2">
    <source>
        <dbReference type="EMBL" id="NYZ18275.1"/>
    </source>
</evidence>
<feature type="signal peptide" evidence="1">
    <location>
        <begin position="1"/>
        <end position="29"/>
    </location>
</feature>
<reference evidence="2 3" key="1">
    <citation type="submission" date="2020-05" db="EMBL/GenBank/DDBJ databases">
        <title>Azospirillum oleiclasticum sp. nov, a nitrogen-fixing and heavy crude oil-emulsifying bacterium isolated from the crude oil of Yumen Oilfield.</title>
        <authorList>
            <person name="Wu D."/>
            <person name="Cai M."/>
            <person name="Zhang X."/>
        </authorList>
    </citation>
    <scope>NUCLEOTIDE SEQUENCE [LARGE SCALE GENOMIC DNA]</scope>
    <source>
        <strain evidence="2 3">ROY-1-1-2</strain>
    </source>
</reference>
<name>A0ABX2T6J4_9PROT</name>
<dbReference type="Proteomes" id="UP000584642">
    <property type="component" value="Unassembled WGS sequence"/>
</dbReference>
<proteinExistence type="predicted"/>
<dbReference type="EMBL" id="JABFDB010000001">
    <property type="protein sequence ID" value="NYZ18275.1"/>
    <property type="molecule type" value="Genomic_DNA"/>
</dbReference>
<organism evidence="2 3">
    <name type="scientific">Azospirillum oleiclasticum</name>
    <dbReference type="NCBI Taxonomy" id="2735135"/>
    <lineage>
        <taxon>Bacteria</taxon>
        <taxon>Pseudomonadati</taxon>
        <taxon>Pseudomonadota</taxon>
        <taxon>Alphaproteobacteria</taxon>
        <taxon>Rhodospirillales</taxon>
        <taxon>Azospirillaceae</taxon>
        <taxon>Azospirillum</taxon>
    </lineage>
</organism>
<keyword evidence="1" id="KW-0732">Signal</keyword>
<accession>A0ABX2T6J4</accession>
<sequence length="205" mass="22600">MKRLEKWVHRASRVGAAFGLALLPAAAVAEDSPALALLPEMRRMLEKPVAIIAIRAQNERHATIDQATIDRLDKQWRAETKSGDQPLIAQLMGSPFSAYLVRIKAESQGLFSEVFVTDNVGLNVGQSSLTTDYWQGDEAKYQKTFLIGPDAVNVSKVEIDGKTGSRRQQIDFTILDPDTRKPIGAATMEVDLDELARRTAHRTAG</sequence>
<protein>
    <submittedName>
        <fullName evidence="2">Uncharacterized protein</fullName>
    </submittedName>
</protein>
<feature type="chain" id="PRO_5047072726" evidence="1">
    <location>
        <begin position="30"/>
        <end position="205"/>
    </location>
</feature>
<dbReference type="RefSeq" id="WP_180280033.1">
    <property type="nucleotide sequence ID" value="NZ_JABFDB010000001.1"/>
</dbReference>
<comment type="caution">
    <text evidence="2">The sequence shown here is derived from an EMBL/GenBank/DDBJ whole genome shotgun (WGS) entry which is preliminary data.</text>
</comment>
<evidence type="ECO:0000313" key="3">
    <source>
        <dbReference type="Proteomes" id="UP000584642"/>
    </source>
</evidence>
<evidence type="ECO:0000256" key="1">
    <source>
        <dbReference type="SAM" id="SignalP"/>
    </source>
</evidence>
<gene>
    <name evidence="2" type="ORF">HND93_01010</name>
</gene>
<keyword evidence="3" id="KW-1185">Reference proteome</keyword>